<organism evidence="2 3">
    <name type="scientific">Umezawaea endophytica</name>
    <dbReference type="NCBI Taxonomy" id="1654476"/>
    <lineage>
        <taxon>Bacteria</taxon>
        <taxon>Bacillati</taxon>
        <taxon>Actinomycetota</taxon>
        <taxon>Actinomycetes</taxon>
        <taxon>Pseudonocardiales</taxon>
        <taxon>Pseudonocardiaceae</taxon>
        <taxon>Umezawaea</taxon>
    </lineage>
</organism>
<dbReference type="EMBL" id="JANYMP010000001">
    <property type="protein sequence ID" value="MCS7475807.1"/>
    <property type="molecule type" value="Genomic_DNA"/>
</dbReference>
<dbReference type="InterPro" id="IPR024072">
    <property type="entry name" value="DHFR-like_dom_sf"/>
</dbReference>
<comment type="caution">
    <text evidence="2">The sequence shown here is derived from an EMBL/GenBank/DDBJ whole genome shotgun (WGS) entry which is preliminary data.</text>
</comment>
<dbReference type="Pfam" id="PF01872">
    <property type="entry name" value="RibD_C"/>
    <property type="match status" value="1"/>
</dbReference>
<protein>
    <submittedName>
        <fullName evidence="2">Dihydrofolate reductase family protein</fullName>
    </submittedName>
</protein>
<dbReference type="GO" id="GO:0008703">
    <property type="term" value="F:5-amino-6-(5-phosphoribosylamino)uracil reductase activity"/>
    <property type="evidence" value="ECO:0007669"/>
    <property type="project" value="InterPro"/>
</dbReference>
<dbReference type="SUPFAM" id="SSF53597">
    <property type="entry name" value="Dihydrofolate reductase-like"/>
    <property type="match status" value="1"/>
</dbReference>
<dbReference type="Proteomes" id="UP001141259">
    <property type="component" value="Unassembled WGS sequence"/>
</dbReference>
<proteinExistence type="predicted"/>
<name>A0A9X2VGQ5_9PSEU</name>
<evidence type="ECO:0000259" key="1">
    <source>
        <dbReference type="Pfam" id="PF01872"/>
    </source>
</evidence>
<dbReference type="PANTHER" id="PTHR38011:SF2">
    <property type="entry name" value="BIFUNCTIONAL DEAMINASE-REDUCTASE DOMAIN PROTEIN"/>
    <property type="match status" value="1"/>
</dbReference>
<dbReference type="RefSeq" id="WP_259621310.1">
    <property type="nucleotide sequence ID" value="NZ_JANYMP010000001.1"/>
</dbReference>
<dbReference type="Gene3D" id="3.40.430.10">
    <property type="entry name" value="Dihydrofolate Reductase, subunit A"/>
    <property type="match status" value="1"/>
</dbReference>
<feature type="domain" description="Bacterial bifunctional deaminase-reductase C-terminal" evidence="1">
    <location>
        <begin position="3"/>
        <end position="189"/>
    </location>
</feature>
<evidence type="ECO:0000313" key="2">
    <source>
        <dbReference type="EMBL" id="MCS7475807.1"/>
    </source>
</evidence>
<dbReference type="InterPro" id="IPR050765">
    <property type="entry name" value="Riboflavin_Biosynth_HTPR"/>
</dbReference>
<reference evidence="2" key="1">
    <citation type="submission" date="2022-08" db="EMBL/GenBank/DDBJ databases">
        <authorList>
            <person name="Tistechok S."/>
            <person name="Samborskyy M."/>
            <person name="Roman I."/>
        </authorList>
    </citation>
    <scope>NUCLEOTIDE SEQUENCE</scope>
    <source>
        <strain evidence="2">DSM 103496</strain>
    </source>
</reference>
<dbReference type="GO" id="GO:0009231">
    <property type="term" value="P:riboflavin biosynthetic process"/>
    <property type="evidence" value="ECO:0007669"/>
    <property type="project" value="InterPro"/>
</dbReference>
<accession>A0A9X2VGQ5</accession>
<evidence type="ECO:0000313" key="3">
    <source>
        <dbReference type="Proteomes" id="UP001141259"/>
    </source>
</evidence>
<dbReference type="InterPro" id="IPR002734">
    <property type="entry name" value="RibDG_C"/>
</dbReference>
<gene>
    <name evidence="2" type="ORF">NZH93_03000</name>
</gene>
<sequence length="206" mass="21917">MSTIAINTFLTLDGVGQAPGGPDEDRDGGFEHGGWQVPHFTEQLGEIVGEWHTGFGGLLLGRRTYEIFAAHWPNVPADHDDAAMAEVLNKAPKFVASRTLGSADWDNSTLLGADVPTAAAELKERDLGELLVIGSLDLAQTLIEHDLVDEYRLTVFPVVLGTGKRLFGDGAVPSGLELVSTRTTDGGVVACVYRPVGKPTYGSFAL</sequence>
<dbReference type="PANTHER" id="PTHR38011">
    <property type="entry name" value="DIHYDROFOLATE REDUCTASE FAMILY PROTEIN (AFU_ORTHOLOGUE AFUA_8G06820)"/>
    <property type="match status" value="1"/>
</dbReference>
<keyword evidence="3" id="KW-1185">Reference proteome</keyword>
<dbReference type="AlphaFoldDB" id="A0A9X2VGQ5"/>